<dbReference type="InterPro" id="IPR043129">
    <property type="entry name" value="ATPase_NBD"/>
</dbReference>
<keyword evidence="5 7" id="KW-0054">Arabinose catabolism</keyword>
<reference evidence="12" key="1">
    <citation type="submission" date="2020-08" db="EMBL/GenBank/DDBJ databases">
        <title>Genome public.</title>
        <authorList>
            <person name="Liu C."/>
            <person name="Sun Q."/>
        </authorList>
    </citation>
    <scope>NUCLEOTIDE SEQUENCE</scope>
    <source>
        <strain evidence="12">BX7</strain>
    </source>
</reference>
<evidence type="ECO:0000256" key="3">
    <source>
        <dbReference type="ARBA" id="ARBA00022777"/>
    </source>
</evidence>
<dbReference type="PANTHER" id="PTHR43435:SF4">
    <property type="entry name" value="FGGY CARBOHYDRATE KINASE DOMAIN-CONTAINING PROTEIN"/>
    <property type="match status" value="1"/>
</dbReference>
<dbReference type="PROSITE" id="PS00445">
    <property type="entry name" value="FGGY_KINASES_2"/>
    <property type="match status" value="1"/>
</dbReference>
<keyword evidence="13" id="KW-1185">Reference proteome</keyword>
<comment type="catalytic activity">
    <reaction evidence="7 9">
        <text>L-ribulose + ATP = L-ribulose 5-phosphate + ADP + H(+)</text>
        <dbReference type="Rhea" id="RHEA:22072"/>
        <dbReference type="ChEBI" id="CHEBI:15378"/>
        <dbReference type="ChEBI" id="CHEBI:16880"/>
        <dbReference type="ChEBI" id="CHEBI:30616"/>
        <dbReference type="ChEBI" id="CHEBI:58226"/>
        <dbReference type="ChEBI" id="CHEBI:456216"/>
        <dbReference type="EC" id="2.7.1.16"/>
    </reaction>
</comment>
<dbReference type="Gene3D" id="3.30.420.40">
    <property type="match status" value="2"/>
</dbReference>
<dbReference type="NCBIfam" id="NF003154">
    <property type="entry name" value="PRK04123.1"/>
    <property type="match status" value="1"/>
</dbReference>
<feature type="domain" description="Carbohydrate kinase FGGY C-terminal" evidence="11">
    <location>
        <begin position="291"/>
        <end position="490"/>
    </location>
</feature>
<dbReference type="CDD" id="cd07781">
    <property type="entry name" value="ASKHA_NBD_FGGY_L-RBK"/>
    <property type="match status" value="1"/>
</dbReference>
<evidence type="ECO:0000256" key="1">
    <source>
        <dbReference type="ARBA" id="ARBA00022679"/>
    </source>
</evidence>
<evidence type="ECO:0000313" key="13">
    <source>
        <dbReference type="Proteomes" id="UP000620366"/>
    </source>
</evidence>
<dbReference type="Pfam" id="PF00370">
    <property type="entry name" value="FGGY_N"/>
    <property type="match status" value="1"/>
</dbReference>
<dbReference type="InterPro" id="IPR018484">
    <property type="entry name" value="FGGY_N"/>
</dbReference>
<name>A0A926DDF8_9FIRM</name>
<keyword evidence="4 7" id="KW-0067">ATP-binding</keyword>
<organism evidence="12 13">
    <name type="scientific">Feifania hominis</name>
    <dbReference type="NCBI Taxonomy" id="2763660"/>
    <lineage>
        <taxon>Bacteria</taxon>
        <taxon>Bacillati</taxon>
        <taxon>Bacillota</taxon>
        <taxon>Clostridia</taxon>
        <taxon>Eubacteriales</taxon>
        <taxon>Feifaniaceae</taxon>
        <taxon>Feifania</taxon>
    </lineage>
</organism>
<dbReference type="SUPFAM" id="SSF53067">
    <property type="entry name" value="Actin-like ATPase domain"/>
    <property type="match status" value="2"/>
</dbReference>
<keyword evidence="3 7" id="KW-0418">Kinase</keyword>
<evidence type="ECO:0000259" key="11">
    <source>
        <dbReference type="Pfam" id="PF02782"/>
    </source>
</evidence>
<dbReference type="InterPro" id="IPR018483">
    <property type="entry name" value="Carb_kinase_FGGY_CS"/>
</dbReference>
<evidence type="ECO:0000313" key="12">
    <source>
        <dbReference type="EMBL" id="MBC8535289.1"/>
    </source>
</evidence>
<dbReference type="GO" id="GO:0019569">
    <property type="term" value="P:L-arabinose catabolic process to D-xylulose 5-phosphate"/>
    <property type="evidence" value="ECO:0007669"/>
    <property type="project" value="UniProtKB-UniRule"/>
</dbReference>
<comment type="caution">
    <text evidence="12">The sequence shown here is derived from an EMBL/GenBank/DDBJ whole genome shotgun (WGS) entry which is preliminary data.</text>
</comment>
<keyword evidence="2 7" id="KW-0547">Nucleotide-binding</keyword>
<comment type="similarity">
    <text evidence="7 9">Belongs to the ribulokinase family.</text>
</comment>
<accession>A0A926DDF8</accession>
<keyword evidence="1 7" id="KW-0808">Transferase</keyword>
<evidence type="ECO:0000256" key="8">
    <source>
        <dbReference type="NCBIfam" id="TIGR01234"/>
    </source>
</evidence>
<dbReference type="Pfam" id="PF02782">
    <property type="entry name" value="FGGY_C"/>
    <property type="match status" value="1"/>
</dbReference>
<evidence type="ECO:0000259" key="10">
    <source>
        <dbReference type="Pfam" id="PF00370"/>
    </source>
</evidence>
<dbReference type="EC" id="2.7.1.16" evidence="7 8"/>
<dbReference type="InterPro" id="IPR005929">
    <property type="entry name" value="Ribulokinase"/>
</dbReference>
<dbReference type="GO" id="GO:0005524">
    <property type="term" value="F:ATP binding"/>
    <property type="evidence" value="ECO:0007669"/>
    <property type="project" value="UniProtKB-UniRule"/>
</dbReference>
<evidence type="ECO:0000256" key="2">
    <source>
        <dbReference type="ARBA" id="ARBA00022741"/>
    </source>
</evidence>
<comment type="pathway">
    <text evidence="7 9">Carbohydrate degradation; L-arabinose degradation via L-ribulose; D-xylulose 5-phosphate from L-arabinose (bacterial route): step 2/3.</text>
</comment>
<dbReference type="GO" id="GO:0008741">
    <property type="term" value="F:ribulokinase activity"/>
    <property type="evidence" value="ECO:0007669"/>
    <property type="project" value="UniProtKB-UniRule"/>
</dbReference>
<protein>
    <recommendedName>
        <fullName evidence="7 8">Ribulokinase</fullName>
        <ecNumber evidence="7 8">2.7.1.16</ecNumber>
    </recommendedName>
</protein>
<keyword evidence="6 7" id="KW-0119">Carbohydrate metabolism</keyword>
<evidence type="ECO:0000256" key="4">
    <source>
        <dbReference type="ARBA" id="ARBA00022840"/>
    </source>
</evidence>
<evidence type="ECO:0000256" key="9">
    <source>
        <dbReference type="RuleBase" id="RU003455"/>
    </source>
</evidence>
<sequence length="561" mass="61570">MGENKYALGVDYGTKSGRALLMNVRTGEEVAEAVLEYPHGVIDERLPDSEVTLDIDWALQHPADHLEVLRVCVPKVLKDSGVAAQDVIGIGIDFTSCSMLPVDRDNTPLCFLPEYRENPHAYMKLWKHHAAQPEADEINRIGREMGEPFLDFYGGKLSAEWMLAKSLQIADEAPEIYDAADLFMEAGDFMVATLTGKRTWSNYSAGFKTAWNKRLGFPSKAFFKRLNPRVENLIEDKFQPDNICPVGSRAGLLNAEWAGCLGLCEGTPVAVAIADAPASMPTVGAVEAGLLMIIMGTSSCHMVLSESEQKVPGICGVVEDALIPGYFGYEAGQPATGDLLDWFVSNCVPEDYERQARERGINIHTLLTEKAQALRPGESGLIALDWLNGNRTKLIDSDLTGLILGLTLLTKPEEIYRALIEATAFGTKIIVDNFEKNGVPIREIRACGGIARKNEMMMQIYADVTGREIKVSTSKQSSACGAAMYGAVAAGSALGGYDSIQQASRALCKLSPKGYHPNPENSRVYERIFAEYQLLHDYFGTGVNDVMKRMKALRQQQRDRA</sequence>
<dbReference type="Proteomes" id="UP000620366">
    <property type="component" value="Unassembled WGS sequence"/>
</dbReference>
<evidence type="ECO:0000256" key="5">
    <source>
        <dbReference type="ARBA" id="ARBA00022935"/>
    </source>
</evidence>
<dbReference type="InterPro" id="IPR018485">
    <property type="entry name" value="FGGY_C"/>
</dbReference>
<dbReference type="PIRSF" id="PIRSF000538">
    <property type="entry name" value="GlpK"/>
    <property type="match status" value="1"/>
</dbReference>
<dbReference type="GO" id="GO:0005737">
    <property type="term" value="C:cytoplasm"/>
    <property type="evidence" value="ECO:0007669"/>
    <property type="project" value="TreeGrafter"/>
</dbReference>
<dbReference type="RefSeq" id="WP_249298924.1">
    <property type="nucleotide sequence ID" value="NZ_JACRSP010000001.1"/>
</dbReference>
<evidence type="ECO:0000256" key="6">
    <source>
        <dbReference type="ARBA" id="ARBA00023277"/>
    </source>
</evidence>
<dbReference type="GO" id="GO:0019150">
    <property type="term" value="F:D-ribulokinase activity"/>
    <property type="evidence" value="ECO:0007669"/>
    <property type="project" value="TreeGrafter"/>
</dbReference>
<proteinExistence type="inferred from homology"/>
<dbReference type="HAMAP" id="MF_00520">
    <property type="entry name" value="Ribulokinase"/>
    <property type="match status" value="1"/>
</dbReference>
<dbReference type="PANTHER" id="PTHR43435">
    <property type="entry name" value="RIBULOKINASE"/>
    <property type="match status" value="1"/>
</dbReference>
<dbReference type="InterPro" id="IPR000577">
    <property type="entry name" value="Carb_kinase_FGGY"/>
</dbReference>
<comment type="catalytic activity">
    <reaction evidence="7">
        <text>D-ribulose + ATP = D-ribulose 5-phosphate + ADP + H(+)</text>
        <dbReference type="Rhea" id="RHEA:17601"/>
        <dbReference type="ChEBI" id="CHEBI:15378"/>
        <dbReference type="ChEBI" id="CHEBI:17173"/>
        <dbReference type="ChEBI" id="CHEBI:30616"/>
        <dbReference type="ChEBI" id="CHEBI:58121"/>
        <dbReference type="ChEBI" id="CHEBI:456216"/>
        <dbReference type="EC" id="2.7.1.16"/>
    </reaction>
</comment>
<dbReference type="NCBIfam" id="TIGR01234">
    <property type="entry name" value="L-ribulokinase"/>
    <property type="match status" value="1"/>
</dbReference>
<feature type="domain" description="Carbohydrate kinase FGGY N-terminal" evidence="10">
    <location>
        <begin position="6"/>
        <end position="277"/>
    </location>
</feature>
<gene>
    <name evidence="7" type="primary">araB</name>
    <name evidence="12" type="ORF">H8695_01070</name>
</gene>
<dbReference type="EMBL" id="JACRSP010000001">
    <property type="protein sequence ID" value="MBC8535289.1"/>
    <property type="molecule type" value="Genomic_DNA"/>
</dbReference>
<dbReference type="AlphaFoldDB" id="A0A926DDF8"/>
<evidence type="ECO:0000256" key="7">
    <source>
        <dbReference type="HAMAP-Rule" id="MF_00520"/>
    </source>
</evidence>